<reference evidence="2" key="1">
    <citation type="journal article" date="2021" name="PeerJ">
        <title>Extensive microbial diversity within the chicken gut microbiome revealed by metagenomics and culture.</title>
        <authorList>
            <person name="Gilroy R."/>
            <person name="Ravi A."/>
            <person name="Getino M."/>
            <person name="Pursley I."/>
            <person name="Horton D.L."/>
            <person name="Alikhan N.F."/>
            <person name="Baker D."/>
            <person name="Gharbi K."/>
            <person name="Hall N."/>
            <person name="Watson M."/>
            <person name="Adriaenssens E.M."/>
            <person name="Foster-Nyarko E."/>
            <person name="Jarju S."/>
            <person name="Secka A."/>
            <person name="Antonio M."/>
            <person name="Oren A."/>
            <person name="Chaudhuri R.R."/>
            <person name="La Ragione R."/>
            <person name="Hildebrand F."/>
            <person name="Pallen M.J."/>
        </authorList>
    </citation>
    <scope>NUCLEOTIDE SEQUENCE</scope>
    <source>
        <strain evidence="2">ChiBcec16_6824</strain>
    </source>
</reference>
<evidence type="ECO:0000259" key="1">
    <source>
        <dbReference type="Pfam" id="PF12957"/>
    </source>
</evidence>
<reference evidence="2" key="2">
    <citation type="submission" date="2021-04" db="EMBL/GenBank/DDBJ databases">
        <authorList>
            <person name="Gilroy R."/>
        </authorList>
    </citation>
    <scope>NUCLEOTIDE SEQUENCE</scope>
    <source>
        <strain evidence="2">ChiBcec16_6824</strain>
    </source>
</reference>
<sequence length="122" mass="13393">MLVLMIEPGKAPRRLELSHSLEEMQKAVGGFIQILYPFGEPVALVCNEEGKLLGLPANRALRDESGAVYDIVCGTFFLCGAPPDSDTLGSLTEEQVSRYEQRFARPELFLNLGGHIICLADQ</sequence>
<dbReference type="AlphaFoldDB" id="A0A9D1Y8P6"/>
<accession>A0A9D1Y8P6</accession>
<dbReference type="InterPro" id="IPR024559">
    <property type="entry name" value="DUF3846"/>
</dbReference>
<proteinExistence type="predicted"/>
<organism evidence="2 3">
    <name type="scientific">Candidatus Flavonifractor merdigallinarum</name>
    <dbReference type="NCBI Taxonomy" id="2838589"/>
    <lineage>
        <taxon>Bacteria</taxon>
        <taxon>Bacillati</taxon>
        <taxon>Bacillota</taxon>
        <taxon>Clostridia</taxon>
        <taxon>Eubacteriales</taxon>
        <taxon>Oscillospiraceae</taxon>
        <taxon>Flavonifractor</taxon>
    </lineage>
</organism>
<feature type="domain" description="DUF3846" evidence="1">
    <location>
        <begin position="1"/>
        <end position="103"/>
    </location>
</feature>
<evidence type="ECO:0000313" key="3">
    <source>
        <dbReference type="Proteomes" id="UP000823868"/>
    </source>
</evidence>
<dbReference type="EMBL" id="DXDX01000110">
    <property type="protein sequence ID" value="HIY21412.1"/>
    <property type="molecule type" value="Genomic_DNA"/>
</dbReference>
<protein>
    <submittedName>
        <fullName evidence="2">DUF3846 domain-containing protein</fullName>
    </submittedName>
</protein>
<dbReference type="Pfam" id="PF12957">
    <property type="entry name" value="DUF3846"/>
    <property type="match status" value="1"/>
</dbReference>
<comment type="caution">
    <text evidence="2">The sequence shown here is derived from an EMBL/GenBank/DDBJ whole genome shotgun (WGS) entry which is preliminary data.</text>
</comment>
<name>A0A9D1Y8P6_9FIRM</name>
<gene>
    <name evidence="2" type="ORF">H9841_05885</name>
</gene>
<evidence type="ECO:0000313" key="2">
    <source>
        <dbReference type="EMBL" id="HIY21412.1"/>
    </source>
</evidence>
<dbReference type="Proteomes" id="UP000823868">
    <property type="component" value="Unassembled WGS sequence"/>
</dbReference>